<evidence type="ECO:0000313" key="2">
    <source>
        <dbReference type="EMBL" id="CAD7668744.1"/>
    </source>
</evidence>
<dbReference type="Proteomes" id="UP000728032">
    <property type="component" value="Unassembled WGS sequence"/>
</dbReference>
<organism evidence="2">
    <name type="scientific">Oppiella nova</name>
    <dbReference type="NCBI Taxonomy" id="334625"/>
    <lineage>
        <taxon>Eukaryota</taxon>
        <taxon>Metazoa</taxon>
        <taxon>Ecdysozoa</taxon>
        <taxon>Arthropoda</taxon>
        <taxon>Chelicerata</taxon>
        <taxon>Arachnida</taxon>
        <taxon>Acari</taxon>
        <taxon>Acariformes</taxon>
        <taxon>Sarcoptiformes</taxon>
        <taxon>Oribatida</taxon>
        <taxon>Brachypylina</taxon>
        <taxon>Oppioidea</taxon>
        <taxon>Oppiidae</taxon>
        <taxon>Oppiella</taxon>
    </lineage>
</organism>
<sequence>KRKSQTKPISSLPKRLKSNGKLSANEDIGVNSQPIKPRKSSQDSSNVVAIDMDALSPEVQKQAIVETPINKEIETDNTFASESDNVNSCDINVNKKVTI</sequence>
<dbReference type="AlphaFoldDB" id="A0A7R9R3D8"/>
<feature type="region of interest" description="Disordered" evidence="1">
    <location>
        <begin position="1"/>
        <end position="46"/>
    </location>
</feature>
<evidence type="ECO:0000313" key="3">
    <source>
        <dbReference type="Proteomes" id="UP000728032"/>
    </source>
</evidence>
<proteinExistence type="predicted"/>
<reference evidence="2" key="1">
    <citation type="submission" date="2020-11" db="EMBL/GenBank/DDBJ databases">
        <authorList>
            <person name="Tran Van P."/>
        </authorList>
    </citation>
    <scope>NUCLEOTIDE SEQUENCE</scope>
</reference>
<dbReference type="EMBL" id="CAJPVJ010061403">
    <property type="protein sequence ID" value="CAG2184193.1"/>
    <property type="molecule type" value="Genomic_DNA"/>
</dbReference>
<dbReference type="EMBL" id="OC976228">
    <property type="protein sequence ID" value="CAD7668744.1"/>
    <property type="molecule type" value="Genomic_DNA"/>
</dbReference>
<accession>A0A7R9R3D8</accession>
<keyword evidence="3" id="KW-1185">Reference proteome</keyword>
<gene>
    <name evidence="2" type="ORF">ONB1V03_LOCUS23613</name>
</gene>
<name>A0A7R9R3D8_9ACAR</name>
<evidence type="ECO:0000256" key="1">
    <source>
        <dbReference type="SAM" id="MobiDB-lite"/>
    </source>
</evidence>
<protein>
    <submittedName>
        <fullName evidence="2">Uncharacterized protein</fullName>
    </submittedName>
</protein>
<feature type="non-terminal residue" evidence="2">
    <location>
        <position position="99"/>
    </location>
</feature>